<dbReference type="InterPro" id="IPR034660">
    <property type="entry name" value="DinB/YfiT-like"/>
</dbReference>
<dbReference type="InterPro" id="IPR017517">
    <property type="entry name" value="Maleyloyr_isom"/>
</dbReference>
<proteinExistence type="predicted"/>
<dbReference type="InterPro" id="IPR017520">
    <property type="entry name" value="CHP03086"/>
</dbReference>
<dbReference type="Proteomes" id="UP000516052">
    <property type="component" value="Chromosome"/>
</dbReference>
<dbReference type="AlphaFoldDB" id="A0A7H0IB74"/>
<feature type="domain" description="Mycothiol-dependent maleylpyruvate isomerase metal-binding" evidence="1">
    <location>
        <begin position="10"/>
        <end position="129"/>
    </location>
</feature>
<sequence length="194" mass="20343">MLLDPRPLYARAAAQVGELIHTVRPDALDSPTPCPDFDVRTLLSHLVGVTVRVAVTGETGDGLTVDAFAPGIDDDAWSTAFTEAHARSVKAWQDDALLATPVRVPWGEVPGAAALSGYVMELATHTWDLNESLGHPLHLSPEIGEFALNTALHALPGPDRPTGIPFASATPAPEGTDAYGKLAAWTGRPVTGVA</sequence>
<dbReference type="NCBIfam" id="TIGR03086">
    <property type="entry name" value="TIGR03086 family metal-binding protein"/>
    <property type="match status" value="1"/>
</dbReference>
<name>A0A7H0IB74_9ACTN</name>
<dbReference type="KEGG" id="sroi:IAG44_11650"/>
<dbReference type="Pfam" id="PF11716">
    <property type="entry name" value="MDMPI_N"/>
    <property type="match status" value="1"/>
</dbReference>
<evidence type="ECO:0000313" key="2">
    <source>
        <dbReference type="EMBL" id="QNP70040.1"/>
    </source>
</evidence>
<dbReference type="GO" id="GO:0046872">
    <property type="term" value="F:metal ion binding"/>
    <property type="evidence" value="ECO:0007669"/>
    <property type="project" value="InterPro"/>
</dbReference>
<dbReference type="EMBL" id="CP060828">
    <property type="protein sequence ID" value="QNP70040.1"/>
    <property type="molecule type" value="Genomic_DNA"/>
</dbReference>
<evidence type="ECO:0000259" key="1">
    <source>
        <dbReference type="Pfam" id="PF11716"/>
    </source>
</evidence>
<dbReference type="NCBIfam" id="TIGR03083">
    <property type="entry name" value="maleylpyruvate isomerase family mycothiol-dependent enzyme"/>
    <property type="match status" value="1"/>
</dbReference>
<evidence type="ECO:0000313" key="3">
    <source>
        <dbReference type="Proteomes" id="UP000516052"/>
    </source>
</evidence>
<accession>A0A7H0IB74</accession>
<dbReference type="InterPro" id="IPR024344">
    <property type="entry name" value="MDMPI_metal-binding"/>
</dbReference>
<dbReference type="Gene3D" id="1.20.120.450">
    <property type="entry name" value="dinb family like domain"/>
    <property type="match status" value="1"/>
</dbReference>
<dbReference type="RefSeq" id="WP_187747059.1">
    <property type="nucleotide sequence ID" value="NZ_CP060828.1"/>
</dbReference>
<reference evidence="2 3" key="1">
    <citation type="submission" date="2020-08" db="EMBL/GenBank/DDBJ databases">
        <title>A novel species.</title>
        <authorList>
            <person name="Gao J."/>
        </authorList>
    </citation>
    <scope>NUCLEOTIDE SEQUENCE [LARGE SCALE GENOMIC DNA]</scope>
    <source>
        <strain evidence="2 3">CRXT-G-22</strain>
    </source>
</reference>
<keyword evidence="3" id="KW-1185">Reference proteome</keyword>
<dbReference type="SUPFAM" id="SSF109854">
    <property type="entry name" value="DinB/YfiT-like putative metalloenzymes"/>
    <property type="match status" value="1"/>
</dbReference>
<protein>
    <submittedName>
        <fullName evidence="2">TIGR03086 family protein</fullName>
    </submittedName>
</protein>
<organism evidence="2 3">
    <name type="scientific">Streptomyces roseirectus</name>
    <dbReference type="NCBI Taxonomy" id="2768066"/>
    <lineage>
        <taxon>Bacteria</taxon>
        <taxon>Bacillati</taxon>
        <taxon>Actinomycetota</taxon>
        <taxon>Actinomycetes</taxon>
        <taxon>Kitasatosporales</taxon>
        <taxon>Streptomycetaceae</taxon>
        <taxon>Streptomyces</taxon>
    </lineage>
</organism>
<gene>
    <name evidence="2" type="ORF">IAG44_11650</name>
</gene>